<keyword evidence="5" id="KW-1185">Reference proteome</keyword>
<dbReference type="InterPro" id="IPR002124">
    <property type="entry name" value="Cyt_c_oxidase_su5b"/>
</dbReference>
<dbReference type="GO" id="GO:0005740">
    <property type="term" value="C:mitochondrial envelope"/>
    <property type="evidence" value="ECO:0007669"/>
    <property type="project" value="InterPro"/>
</dbReference>
<dbReference type="PROSITE" id="PS51359">
    <property type="entry name" value="COX5B_2"/>
    <property type="match status" value="1"/>
</dbReference>
<keyword evidence="2 3" id="KW-0862">Zinc</keyword>
<name>A0AA39L0N9_MICHY</name>
<dbReference type="PANTHER" id="PTHR10122">
    <property type="entry name" value="CYTOCHROME C OXIDASE SUBUNIT 5B, MITOCHONDRIAL"/>
    <property type="match status" value="1"/>
</dbReference>
<evidence type="ECO:0008006" key="6">
    <source>
        <dbReference type="Google" id="ProtNLM"/>
    </source>
</evidence>
<protein>
    <recommendedName>
        <fullName evidence="6">Cytochrome c oxidase subunit 5B, mitochondrial</fullName>
    </recommendedName>
</protein>
<feature type="binding site" evidence="3">
    <location>
        <position position="106"/>
    </location>
    <ligand>
        <name>Zn(2+)</name>
        <dbReference type="ChEBI" id="CHEBI:29105"/>
    </ligand>
</feature>
<dbReference type="PANTHER" id="PTHR10122:SF0">
    <property type="entry name" value="CYTOCHROME C OXIDASE SUBUNIT 5B, ISOFORM A-RELATED"/>
    <property type="match status" value="1"/>
</dbReference>
<dbReference type="AlphaFoldDB" id="A0AA39L0N9"/>
<evidence type="ECO:0000313" key="4">
    <source>
        <dbReference type="EMBL" id="KAK0180878.1"/>
    </source>
</evidence>
<dbReference type="GO" id="GO:0006123">
    <property type="term" value="P:mitochondrial electron transport, cytochrome c to oxygen"/>
    <property type="evidence" value="ECO:0007669"/>
    <property type="project" value="InterPro"/>
</dbReference>
<gene>
    <name evidence="4" type="ORF">PV327_003213</name>
</gene>
<dbReference type="CDD" id="cd00924">
    <property type="entry name" value="Cyt_c_Oxidase_Vb"/>
    <property type="match status" value="1"/>
</dbReference>
<dbReference type="GO" id="GO:0045277">
    <property type="term" value="C:respiratory chain complex IV"/>
    <property type="evidence" value="ECO:0007669"/>
    <property type="project" value="InterPro"/>
</dbReference>
<reference evidence="4" key="2">
    <citation type="submission" date="2023-03" db="EMBL/GenBank/DDBJ databases">
        <authorList>
            <person name="Inwood S.N."/>
            <person name="Skelly J.G."/>
            <person name="Guhlin J."/>
            <person name="Harrop T.W.R."/>
            <person name="Goldson S.G."/>
            <person name="Dearden P.K."/>
        </authorList>
    </citation>
    <scope>NUCLEOTIDE SEQUENCE</scope>
    <source>
        <strain evidence="4">Lincoln</strain>
        <tissue evidence="4">Whole body</tissue>
    </source>
</reference>
<dbReference type="Proteomes" id="UP001168972">
    <property type="component" value="Unassembled WGS sequence"/>
</dbReference>
<dbReference type="SUPFAM" id="SSF57802">
    <property type="entry name" value="Rubredoxin-like"/>
    <property type="match status" value="1"/>
</dbReference>
<evidence type="ECO:0000313" key="5">
    <source>
        <dbReference type="Proteomes" id="UP001168972"/>
    </source>
</evidence>
<dbReference type="InterPro" id="IPR036972">
    <property type="entry name" value="Cyt_c_oxidase_su5b_sf"/>
</dbReference>
<dbReference type="GO" id="GO:0046872">
    <property type="term" value="F:metal ion binding"/>
    <property type="evidence" value="ECO:0007669"/>
    <property type="project" value="UniProtKB-KW"/>
</dbReference>
<dbReference type="Pfam" id="PF01215">
    <property type="entry name" value="COX5B"/>
    <property type="match status" value="1"/>
</dbReference>
<feature type="binding site" evidence="3">
    <location>
        <position position="86"/>
    </location>
    <ligand>
        <name>Zn(2+)</name>
        <dbReference type="ChEBI" id="CHEBI:29105"/>
    </ligand>
</feature>
<feature type="binding site" evidence="3">
    <location>
        <position position="108"/>
    </location>
    <ligand>
        <name>Zn(2+)</name>
        <dbReference type="ChEBI" id="CHEBI:29105"/>
    </ligand>
</feature>
<dbReference type="FunFam" id="2.60.11.10:FF:000004">
    <property type="entry name" value="Cytochrome c oxidase subunit 5B"/>
    <property type="match status" value="1"/>
</dbReference>
<dbReference type="Gene3D" id="2.60.11.10">
    <property type="entry name" value="Cytochrome c oxidase, subunit Vb"/>
    <property type="match status" value="1"/>
</dbReference>
<keyword evidence="1 3" id="KW-0479">Metal-binding</keyword>
<comment type="caution">
    <text evidence="4">The sequence shown here is derived from an EMBL/GenBank/DDBJ whole genome shotgun (WGS) entry which is preliminary data.</text>
</comment>
<evidence type="ECO:0000256" key="2">
    <source>
        <dbReference type="ARBA" id="ARBA00022833"/>
    </source>
</evidence>
<evidence type="ECO:0000256" key="3">
    <source>
        <dbReference type="PIRSR" id="PIRSR602124-1"/>
    </source>
</evidence>
<dbReference type="EMBL" id="JAQQBR010000002">
    <property type="protein sequence ID" value="KAK0180878.1"/>
    <property type="molecule type" value="Genomic_DNA"/>
</dbReference>
<accession>A0AA39L0N9</accession>
<evidence type="ECO:0000256" key="1">
    <source>
        <dbReference type="ARBA" id="ARBA00022723"/>
    </source>
</evidence>
<sequence length="120" mass="13708">MASLCRRSVLQLCRRSFSTTALRNKDDTMPDPMDLATGLEKKELLAYQAGNDDPFYMKAQKRGVGTKEQPNLVPSFEDSRIIGCVCEEDSTSVVWMWLHEGTPRRCDCGHWFKLVRKPPL</sequence>
<organism evidence="4 5">
    <name type="scientific">Microctonus hyperodae</name>
    <name type="common">Parasitoid wasp</name>
    <dbReference type="NCBI Taxonomy" id="165561"/>
    <lineage>
        <taxon>Eukaryota</taxon>
        <taxon>Metazoa</taxon>
        <taxon>Ecdysozoa</taxon>
        <taxon>Arthropoda</taxon>
        <taxon>Hexapoda</taxon>
        <taxon>Insecta</taxon>
        <taxon>Pterygota</taxon>
        <taxon>Neoptera</taxon>
        <taxon>Endopterygota</taxon>
        <taxon>Hymenoptera</taxon>
        <taxon>Apocrita</taxon>
        <taxon>Ichneumonoidea</taxon>
        <taxon>Braconidae</taxon>
        <taxon>Euphorinae</taxon>
        <taxon>Microctonus</taxon>
    </lineage>
</organism>
<proteinExistence type="predicted"/>
<reference evidence="4" key="1">
    <citation type="journal article" date="2023" name="bioRxiv">
        <title>Scaffold-level genome assemblies of two parasitoid biocontrol wasps reveal the parthenogenesis mechanism and an associated novel virus.</title>
        <authorList>
            <person name="Inwood S."/>
            <person name="Skelly J."/>
            <person name="Guhlin J."/>
            <person name="Harrop T."/>
            <person name="Goldson S."/>
            <person name="Dearden P."/>
        </authorList>
    </citation>
    <scope>NUCLEOTIDE SEQUENCE</scope>
    <source>
        <strain evidence="4">Lincoln</strain>
        <tissue evidence="4">Whole body</tissue>
    </source>
</reference>
<feature type="binding site" evidence="3">
    <location>
        <position position="84"/>
    </location>
    <ligand>
        <name>Zn(2+)</name>
        <dbReference type="ChEBI" id="CHEBI:29105"/>
    </ligand>
</feature>